<comment type="caution">
    <text evidence="2">The sequence shown here is derived from an EMBL/GenBank/DDBJ whole genome shotgun (WGS) entry which is preliminary data.</text>
</comment>
<proteinExistence type="predicted"/>
<reference evidence="2" key="1">
    <citation type="submission" date="2020-08" db="EMBL/GenBank/DDBJ databases">
        <title>Multicomponent nature underlies the extraordinary mechanical properties of spider dragline silk.</title>
        <authorList>
            <person name="Kono N."/>
            <person name="Nakamura H."/>
            <person name="Mori M."/>
            <person name="Yoshida Y."/>
            <person name="Ohtoshi R."/>
            <person name="Malay A.D."/>
            <person name="Moran D.A.P."/>
            <person name="Tomita M."/>
            <person name="Numata K."/>
            <person name="Arakawa K."/>
        </authorList>
    </citation>
    <scope>NUCLEOTIDE SEQUENCE</scope>
</reference>
<dbReference type="AlphaFoldDB" id="A0A8X6PD45"/>
<feature type="compositionally biased region" description="Basic and acidic residues" evidence="1">
    <location>
        <begin position="305"/>
        <end position="320"/>
    </location>
</feature>
<accession>A0A8X6PD45</accession>
<dbReference type="Proteomes" id="UP000887013">
    <property type="component" value="Unassembled WGS sequence"/>
</dbReference>
<feature type="compositionally biased region" description="Acidic residues" evidence="1">
    <location>
        <begin position="1"/>
        <end position="14"/>
    </location>
</feature>
<feature type="compositionally biased region" description="Polar residues" evidence="1">
    <location>
        <begin position="15"/>
        <end position="29"/>
    </location>
</feature>
<evidence type="ECO:0000256" key="1">
    <source>
        <dbReference type="SAM" id="MobiDB-lite"/>
    </source>
</evidence>
<evidence type="ECO:0000313" key="3">
    <source>
        <dbReference type="Proteomes" id="UP000887013"/>
    </source>
</evidence>
<evidence type="ECO:0000313" key="2">
    <source>
        <dbReference type="EMBL" id="GFT61643.1"/>
    </source>
</evidence>
<organism evidence="2 3">
    <name type="scientific">Nephila pilipes</name>
    <name type="common">Giant wood spider</name>
    <name type="synonym">Nephila maculata</name>
    <dbReference type="NCBI Taxonomy" id="299642"/>
    <lineage>
        <taxon>Eukaryota</taxon>
        <taxon>Metazoa</taxon>
        <taxon>Ecdysozoa</taxon>
        <taxon>Arthropoda</taxon>
        <taxon>Chelicerata</taxon>
        <taxon>Arachnida</taxon>
        <taxon>Araneae</taxon>
        <taxon>Araneomorphae</taxon>
        <taxon>Entelegynae</taxon>
        <taxon>Araneoidea</taxon>
        <taxon>Nephilidae</taxon>
        <taxon>Nephila</taxon>
    </lineage>
</organism>
<sequence>MDTESATDIMEVESESTTTSGIGKSESALSETSKIGMSLREKIKNVQDDEVWKVLLDEYFLYMPEISSEEKILADQLPSIIHHYYKKCERIMNNELMSDLVRRCRKVFRWNRTLSEQPSVVEVASVTELLLLEIEMSLNEMIMMGCDKIEPEETLQKDSKQDVEVKKEVSKPDTSKPEKASSDVKSKELSESSLDDPGKTKTGSYSMTLEEAFEKMFVNEVHADHIKSYLARQLRNLKVNYEFFDVKPSDRSSHPLWKNIDPSVYAKADYFYNALKCIRILIQMLRANFMLLKRISVTKEFKEQLKASKSREDSSTKEQTDVEMES</sequence>
<keyword evidence="3" id="KW-1185">Reference proteome</keyword>
<feature type="region of interest" description="Disordered" evidence="1">
    <location>
        <begin position="1"/>
        <end position="29"/>
    </location>
</feature>
<feature type="compositionally biased region" description="Basic and acidic residues" evidence="1">
    <location>
        <begin position="153"/>
        <end position="190"/>
    </location>
</feature>
<dbReference type="EMBL" id="BMAW01067850">
    <property type="protein sequence ID" value="GFT61643.1"/>
    <property type="molecule type" value="Genomic_DNA"/>
</dbReference>
<feature type="region of interest" description="Disordered" evidence="1">
    <location>
        <begin position="305"/>
        <end position="326"/>
    </location>
</feature>
<name>A0A8X6PD45_NEPPI</name>
<dbReference type="OrthoDB" id="10420766at2759"/>
<feature type="region of interest" description="Disordered" evidence="1">
    <location>
        <begin position="153"/>
        <end position="202"/>
    </location>
</feature>
<gene>
    <name evidence="2" type="primary">NCL1_39838</name>
    <name evidence="2" type="ORF">NPIL_407551</name>
</gene>
<protein>
    <submittedName>
        <fullName evidence="2">Uncharacterized protein</fullName>
    </submittedName>
</protein>